<protein>
    <submittedName>
        <fullName evidence="1">Unannotated protein</fullName>
    </submittedName>
</protein>
<proteinExistence type="predicted"/>
<evidence type="ECO:0000313" key="1">
    <source>
        <dbReference type="EMBL" id="CAB4834018.1"/>
    </source>
</evidence>
<dbReference type="AntiFam" id="ANF00142">
    <property type="entry name" value="Shadow ORF (opposite yadG)"/>
</dbReference>
<gene>
    <name evidence="1" type="ORF">UFOPK3099_02465</name>
</gene>
<dbReference type="EMBL" id="CAFAAV010000246">
    <property type="protein sequence ID" value="CAB4834018.1"/>
    <property type="molecule type" value="Genomic_DNA"/>
</dbReference>
<name>A0A6J7ANK3_9ZZZZ</name>
<accession>A0A6J7ANK3</accession>
<dbReference type="AlphaFoldDB" id="A0A6J7ANK3"/>
<reference evidence="1" key="1">
    <citation type="submission" date="2020-05" db="EMBL/GenBank/DDBJ databases">
        <authorList>
            <person name="Chiriac C."/>
            <person name="Salcher M."/>
            <person name="Ghai R."/>
            <person name="Kavagutti S V."/>
        </authorList>
    </citation>
    <scope>NUCLEOTIDE SEQUENCE</scope>
</reference>
<sequence>MSDGHDGAGVLLQETLEPIDTLRIEVVGGFVEQQQVGVTEQ</sequence>
<organism evidence="1">
    <name type="scientific">freshwater metagenome</name>
    <dbReference type="NCBI Taxonomy" id="449393"/>
    <lineage>
        <taxon>unclassified sequences</taxon>
        <taxon>metagenomes</taxon>
        <taxon>ecological metagenomes</taxon>
    </lineage>
</organism>